<dbReference type="SUPFAM" id="SSF90123">
    <property type="entry name" value="ABC transporter transmembrane region"/>
    <property type="match status" value="1"/>
</dbReference>
<evidence type="ECO:0000256" key="3">
    <source>
        <dbReference type="ARBA" id="ARBA00022989"/>
    </source>
</evidence>
<evidence type="ECO:0000259" key="7">
    <source>
        <dbReference type="PROSITE" id="PS50929"/>
    </source>
</evidence>
<dbReference type="InterPro" id="IPR039421">
    <property type="entry name" value="Type_1_exporter"/>
</dbReference>
<feature type="transmembrane region" description="Helical" evidence="6">
    <location>
        <begin position="432"/>
        <end position="452"/>
    </location>
</feature>
<evidence type="ECO:0000256" key="2">
    <source>
        <dbReference type="ARBA" id="ARBA00022692"/>
    </source>
</evidence>
<dbReference type="PANTHER" id="PTHR43394:SF18">
    <property type="entry name" value="ABC TRANSPORTER B FAMILY MEMBER 11-LIKE"/>
    <property type="match status" value="1"/>
</dbReference>
<feature type="transmembrane region" description="Helical" evidence="6">
    <location>
        <begin position="458"/>
        <end position="475"/>
    </location>
</feature>
<keyword evidence="9" id="KW-1185">Reference proteome</keyword>
<evidence type="ECO:0000256" key="6">
    <source>
        <dbReference type="SAM" id="Phobius"/>
    </source>
</evidence>
<dbReference type="GO" id="GO:0005524">
    <property type="term" value="F:ATP binding"/>
    <property type="evidence" value="ECO:0007669"/>
    <property type="project" value="InterPro"/>
</dbReference>
<keyword evidence="4 6" id="KW-0472">Membrane</keyword>
<dbReference type="InterPro" id="IPR011527">
    <property type="entry name" value="ABC1_TM_dom"/>
</dbReference>
<evidence type="ECO:0000256" key="4">
    <source>
        <dbReference type="ARBA" id="ARBA00023136"/>
    </source>
</evidence>
<dbReference type="EMBL" id="BGPR01008770">
    <property type="protein sequence ID" value="GBN35963.1"/>
    <property type="molecule type" value="Genomic_DNA"/>
</dbReference>
<evidence type="ECO:0000256" key="5">
    <source>
        <dbReference type="SAM" id="MobiDB-lite"/>
    </source>
</evidence>
<dbReference type="Pfam" id="PF00664">
    <property type="entry name" value="ABC_membrane"/>
    <property type="match status" value="1"/>
</dbReference>
<feature type="transmembrane region" description="Helical" evidence="6">
    <location>
        <begin position="352"/>
        <end position="371"/>
    </location>
</feature>
<dbReference type="CDD" id="cd18578">
    <property type="entry name" value="ABC_6TM_Pgp_ABCB1_D2_like"/>
    <property type="match status" value="1"/>
</dbReference>
<feature type="transmembrane region" description="Helical" evidence="6">
    <location>
        <begin position="312"/>
        <end position="332"/>
    </location>
</feature>
<evidence type="ECO:0000313" key="8">
    <source>
        <dbReference type="EMBL" id="GBN35963.1"/>
    </source>
</evidence>
<keyword evidence="2 6" id="KW-0812">Transmembrane</keyword>
<keyword evidence="3 6" id="KW-1133">Transmembrane helix</keyword>
<dbReference type="InterPro" id="IPR036640">
    <property type="entry name" value="ABC1_TM_sf"/>
</dbReference>
<accession>A0A4Y2NAJ7</accession>
<comment type="caution">
    <text evidence="8">The sequence shown here is derived from an EMBL/GenBank/DDBJ whole genome shotgun (WGS) entry which is preliminary data.</text>
</comment>
<dbReference type="Proteomes" id="UP000499080">
    <property type="component" value="Unassembled WGS sequence"/>
</dbReference>
<reference evidence="8 9" key="1">
    <citation type="journal article" date="2019" name="Sci. Rep.">
        <title>Orb-weaving spider Araneus ventricosus genome elucidates the spidroin gene catalogue.</title>
        <authorList>
            <person name="Kono N."/>
            <person name="Nakamura H."/>
            <person name="Ohtoshi R."/>
            <person name="Moran D.A.P."/>
            <person name="Shinohara A."/>
            <person name="Yoshida Y."/>
            <person name="Fujiwara M."/>
            <person name="Mori M."/>
            <person name="Tomita M."/>
            <person name="Arakawa K."/>
        </authorList>
    </citation>
    <scope>NUCLEOTIDE SEQUENCE [LARGE SCALE GENOMIC DNA]</scope>
</reference>
<feature type="compositionally biased region" description="Polar residues" evidence="5">
    <location>
        <begin position="490"/>
        <end position="502"/>
    </location>
</feature>
<dbReference type="PROSITE" id="PS50929">
    <property type="entry name" value="ABC_TM1F"/>
    <property type="match status" value="1"/>
</dbReference>
<dbReference type="GO" id="GO:0090374">
    <property type="term" value="P:oligopeptide export from mitochondrion"/>
    <property type="evidence" value="ECO:0007669"/>
    <property type="project" value="TreeGrafter"/>
</dbReference>
<organism evidence="8 9">
    <name type="scientific">Araneus ventricosus</name>
    <name type="common">Orbweaver spider</name>
    <name type="synonym">Epeira ventricosa</name>
    <dbReference type="NCBI Taxonomy" id="182803"/>
    <lineage>
        <taxon>Eukaryota</taxon>
        <taxon>Metazoa</taxon>
        <taxon>Ecdysozoa</taxon>
        <taxon>Arthropoda</taxon>
        <taxon>Chelicerata</taxon>
        <taxon>Arachnida</taxon>
        <taxon>Araneae</taxon>
        <taxon>Araneomorphae</taxon>
        <taxon>Entelegynae</taxon>
        <taxon>Araneoidea</taxon>
        <taxon>Araneidae</taxon>
        <taxon>Araneus</taxon>
    </lineage>
</organism>
<protein>
    <submittedName>
        <fullName evidence="8">Phosphatidylcholine translocator ABCB4</fullName>
    </submittedName>
</protein>
<sequence length="502" mass="55313">MPIPRGCLPKSEISRDFQSADHTALFGPPEPETSFETPNPFLSTVLPSNIQFLFTLEGVGEMVKLHLPFPTLDNGTLVDQQLTFLVVNPDYGKVLEFSPPLAYSGMTPKGTANVFADSDGFLGIVAVLWVKPFLCARLVSDVQMQLSCCLPLISKERHSFCHGNVARGKETLQNPWVIFDPIHQAQEGRTKVVIAHRLSTIRAADVICAMENGEIKEQGTHEELMEKQGLYYQLVTNQVFTNDGDHCPSEEAQLSDAENFRSLKRKRSSLKTAVHLNQRQISSLQLDLEEEKVPVPSGFEIVKRSKPEWKEIVIASLASVITGTIMPTYAIFYSEIFSSFSLTGAALKDATFFWSMMFLVLAGAAALGYILRTLGYGVAGEKLTARLRNQSFTNILRQDIAWFDDYRHTSGKLASRLATDIPLVKSAAGVRIGSVVSAAVTLVSSIIIAFIFGWKLALALIIVVPILWTAGALQTKTTKGKQKRDAELMSNASEVSEKLNVQ</sequence>
<dbReference type="GO" id="GO:0005743">
    <property type="term" value="C:mitochondrial inner membrane"/>
    <property type="evidence" value="ECO:0007669"/>
    <property type="project" value="TreeGrafter"/>
</dbReference>
<feature type="region of interest" description="Disordered" evidence="5">
    <location>
        <begin position="483"/>
        <end position="502"/>
    </location>
</feature>
<feature type="domain" description="ABC transmembrane type-1" evidence="7">
    <location>
        <begin position="313"/>
        <end position="495"/>
    </location>
</feature>
<dbReference type="SUPFAM" id="SSF52540">
    <property type="entry name" value="P-loop containing nucleoside triphosphate hydrolases"/>
    <property type="match status" value="1"/>
</dbReference>
<name>A0A4Y2NAJ7_ARAVE</name>
<dbReference type="OrthoDB" id="5827820at2759"/>
<dbReference type="InterPro" id="IPR027417">
    <property type="entry name" value="P-loop_NTPase"/>
</dbReference>
<proteinExistence type="predicted"/>
<dbReference type="Gene3D" id="3.40.50.300">
    <property type="entry name" value="P-loop containing nucleotide triphosphate hydrolases"/>
    <property type="match status" value="1"/>
</dbReference>
<dbReference type="Gene3D" id="1.20.1560.10">
    <property type="entry name" value="ABC transporter type 1, transmembrane domain"/>
    <property type="match status" value="1"/>
</dbReference>
<comment type="subcellular location">
    <subcellularLocation>
        <location evidence="1">Membrane</location>
        <topology evidence="1">Multi-pass membrane protein</topology>
    </subcellularLocation>
</comment>
<dbReference type="AlphaFoldDB" id="A0A4Y2NAJ7"/>
<evidence type="ECO:0000256" key="1">
    <source>
        <dbReference type="ARBA" id="ARBA00004141"/>
    </source>
</evidence>
<dbReference type="PANTHER" id="PTHR43394">
    <property type="entry name" value="ATP-DEPENDENT PERMEASE MDL1, MITOCHONDRIAL"/>
    <property type="match status" value="1"/>
</dbReference>
<gene>
    <name evidence="8" type="primary">ABCB4_0</name>
    <name evidence="8" type="ORF">AVEN_54235_1</name>
</gene>
<evidence type="ECO:0000313" key="9">
    <source>
        <dbReference type="Proteomes" id="UP000499080"/>
    </source>
</evidence>
<dbReference type="GO" id="GO:0015421">
    <property type="term" value="F:ABC-type oligopeptide transporter activity"/>
    <property type="evidence" value="ECO:0007669"/>
    <property type="project" value="TreeGrafter"/>
</dbReference>